<evidence type="ECO:0000256" key="4">
    <source>
        <dbReference type="ARBA" id="ARBA00022801"/>
    </source>
</evidence>
<dbReference type="Pfam" id="PF00293">
    <property type="entry name" value="NUDIX"/>
    <property type="match status" value="1"/>
</dbReference>
<dbReference type="PROSITE" id="PS00893">
    <property type="entry name" value="NUDIX_BOX"/>
    <property type="match status" value="1"/>
</dbReference>
<comment type="similarity">
    <text evidence="2">Belongs to the Nudix hydrolase family.</text>
</comment>
<comment type="caution">
    <text evidence="7">The sequence shown here is derived from an EMBL/GenBank/DDBJ whole genome shotgun (WGS) entry which is preliminary data.</text>
</comment>
<dbReference type="InterPro" id="IPR020084">
    <property type="entry name" value="NUDIX_hydrolase_CS"/>
</dbReference>
<dbReference type="Proteomes" id="UP001595640">
    <property type="component" value="Unassembled WGS sequence"/>
</dbReference>
<keyword evidence="3" id="KW-0479">Metal-binding</keyword>
<evidence type="ECO:0000313" key="8">
    <source>
        <dbReference type="Proteomes" id="UP001595640"/>
    </source>
</evidence>
<dbReference type="InterPro" id="IPR024195">
    <property type="entry name" value="NUDIX_hydrolase_YfcD_pred"/>
</dbReference>
<dbReference type="PANTHER" id="PTHR10885:SF0">
    <property type="entry name" value="ISOPENTENYL-DIPHOSPHATE DELTA-ISOMERASE"/>
    <property type="match status" value="1"/>
</dbReference>
<accession>A0ABV7LZP8</accession>
<gene>
    <name evidence="7" type="ORF">ACFOEI_08550</name>
</gene>
<dbReference type="PIRSF" id="PIRSF017340">
    <property type="entry name" value="Nudix_hydro"/>
    <property type="match status" value="1"/>
</dbReference>
<sequence>MSSFSGMLGRYYSKEPGMSVDMDRTVPIKKERIQLVDATNRPCGSAERAMMRRFHFWHRATYVFVLNAHHELCVQVRTMTKEVFPGHYDLATGGVVGAGEPVHLAARRELAEELGIERVRLQPCFDFRFAEQGNHIFGSAFLANYDGPLCLQPEEVADALWLPVAEALALEPATPDSRLALEMMLDRGLLDMGKPR</sequence>
<evidence type="ECO:0000256" key="1">
    <source>
        <dbReference type="ARBA" id="ARBA00001946"/>
    </source>
</evidence>
<evidence type="ECO:0000256" key="5">
    <source>
        <dbReference type="ARBA" id="ARBA00022842"/>
    </source>
</evidence>
<dbReference type="RefSeq" id="WP_019019308.1">
    <property type="nucleotide sequence ID" value="NZ_BMXD01000002.1"/>
</dbReference>
<dbReference type="GO" id="GO:0016787">
    <property type="term" value="F:hydrolase activity"/>
    <property type="evidence" value="ECO:0007669"/>
    <property type="project" value="UniProtKB-KW"/>
</dbReference>
<keyword evidence="5" id="KW-0460">Magnesium</keyword>
<name>A0ABV7LZP8_9GAMM</name>
<dbReference type="CDD" id="cd04697">
    <property type="entry name" value="NUDIX_Hydrolase"/>
    <property type="match status" value="1"/>
</dbReference>
<dbReference type="PROSITE" id="PS51462">
    <property type="entry name" value="NUDIX"/>
    <property type="match status" value="1"/>
</dbReference>
<dbReference type="EMBL" id="JBHRUH010000015">
    <property type="protein sequence ID" value="MFC3292118.1"/>
    <property type="molecule type" value="Genomic_DNA"/>
</dbReference>
<evidence type="ECO:0000313" key="7">
    <source>
        <dbReference type="EMBL" id="MFC3292118.1"/>
    </source>
</evidence>
<evidence type="ECO:0000256" key="3">
    <source>
        <dbReference type="ARBA" id="ARBA00022723"/>
    </source>
</evidence>
<comment type="cofactor">
    <cofactor evidence="1">
        <name>Mg(2+)</name>
        <dbReference type="ChEBI" id="CHEBI:18420"/>
    </cofactor>
</comment>
<reference evidence="8" key="1">
    <citation type="journal article" date="2019" name="Int. J. Syst. Evol. Microbiol.">
        <title>The Global Catalogue of Microorganisms (GCM) 10K type strain sequencing project: providing services to taxonomists for standard genome sequencing and annotation.</title>
        <authorList>
            <consortium name="The Broad Institute Genomics Platform"/>
            <consortium name="The Broad Institute Genome Sequencing Center for Infectious Disease"/>
            <person name="Wu L."/>
            <person name="Ma J."/>
        </authorList>
    </citation>
    <scope>NUCLEOTIDE SEQUENCE [LARGE SCALE GENOMIC DNA]</scope>
    <source>
        <strain evidence="8">KCTC 12847</strain>
    </source>
</reference>
<dbReference type="InterPro" id="IPR015797">
    <property type="entry name" value="NUDIX_hydrolase-like_dom_sf"/>
</dbReference>
<evidence type="ECO:0000259" key="6">
    <source>
        <dbReference type="PROSITE" id="PS51462"/>
    </source>
</evidence>
<protein>
    <submittedName>
        <fullName evidence="7">NUDIX hydrolase</fullName>
    </submittedName>
</protein>
<dbReference type="PANTHER" id="PTHR10885">
    <property type="entry name" value="ISOPENTENYL-DIPHOSPHATE DELTA-ISOMERASE"/>
    <property type="match status" value="1"/>
</dbReference>
<dbReference type="SUPFAM" id="SSF55811">
    <property type="entry name" value="Nudix"/>
    <property type="match status" value="1"/>
</dbReference>
<dbReference type="InterPro" id="IPR000086">
    <property type="entry name" value="NUDIX_hydrolase_dom"/>
</dbReference>
<keyword evidence="8" id="KW-1185">Reference proteome</keyword>
<feature type="domain" description="Nudix hydrolase" evidence="6">
    <location>
        <begin position="56"/>
        <end position="185"/>
    </location>
</feature>
<dbReference type="Gene3D" id="3.90.79.10">
    <property type="entry name" value="Nucleoside Triphosphate Pyrophosphohydrolase"/>
    <property type="match status" value="1"/>
</dbReference>
<organism evidence="7 8">
    <name type="scientific">Modicisalibacter luteus</name>
    <dbReference type="NCBI Taxonomy" id="453962"/>
    <lineage>
        <taxon>Bacteria</taxon>
        <taxon>Pseudomonadati</taxon>
        <taxon>Pseudomonadota</taxon>
        <taxon>Gammaproteobacteria</taxon>
        <taxon>Oceanospirillales</taxon>
        <taxon>Halomonadaceae</taxon>
        <taxon>Modicisalibacter</taxon>
    </lineage>
</organism>
<proteinExistence type="inferred from homology"/>
<evidence type="ECO:0000256" key="2">
    <source>
        <dbReference type="ARBA" id="ARBA00005582"/>
    </source>
</evidence>
<keyword evidence="4 7" id="KW-0378">Hydrolase</keyword>